<evidence type="ECO:0000256" key="2">
    <source>
        <dbReference type="ARBA" id="ARBA00022827"/>
    </source>
</evidence>
<dbReference type="PANTHER" id="PTHR46972:SF1">
    <property type="entry name" value="FAD DEPENDENT OXIDOREDUCTASE DOMAIN-CONTAINING PROTEIN"/>
    <property type="match status" value="1"/>
</dbReference>
<comment type="cofactor">
    <cofactor evidence="5">
        <name>FAD</name>
        <dbReference type="ChEBI" id="CHEBI:57692"/>
    </cofactor>
</comment>
<feature type="domain" description="FAD-binding" evidence="6">
    <location>
        <begin position="5"/>
        <end position="317"/>
    </location>
</feature>
<feature type="binding site" evidence="5">
    <location>
        <position position="104"/>
    </location>
    <ligand>
        <name>FAD</name>
        <dbReference type="ChEBI" id="CHEBI:57692"/>
    </ligand>
</feature>
<keyword evidence="3 5" id="KW-0560">Oxidoreductase</keyword>
<evidence type="ECO:0000256" key="1">
    <source>
        <dbReference type="ARBA" id="ARBA00022630"/>
    </source>
</evidence>
<dbReference type="EC" id="1.14.13.-" evidence="5"/>
<keyword evidence="5" id="KW-0547">Nucleotide-binding</keyword>
<gene>
    <name evidence="7" type="ORF">ACFFQA_31640</name>
</gene>
<evidence type="ECO:0000313" key="7">
    <source>
        <dbReference type="EMBL" id="MFB9908513.1"/>
    </source>
</evidence>
<dbReference type="InterPro" id="IPR043683">
    <property type="entry name" value="TetX_monooxygenase"/>
</dbReference>
<dbReference type="Gene3D" id="3.50.50.60">
    <property type="entry name" value="FAD/NAD(P)-binding domain"/>
    <property type="match status" value="1"/>
</dbReference>
<comment type="similarity">
    <text evidence="5">Belongs to the aromatic-ring hydroxylase family. TetX subfamily.</text>
</comment>
<accession>A0ABV6A5R5</accession>
<dbReference type="InterPro" id="IPR036188">
    <property type="entry name" value="FAD/NAD-bd_sf"/>
</dbReference>
<organism evidence="7 8">
    <name type="scientific">Allokutzneria oryzae</name>
    <dbReference type="NCBI Taxonomy" id="1378989"/>
    <lineage>
        <taxon>Bacteria</taxon>
        <taxon>Bacillati</taxon>
        <taxon>Actinomycetota</taxon>
        <taxon>Actinomycetes</taxon>
        <taxon>Pseudonocardiales</taxon>
        <taxon>Pseudonocardiaceae</taxon>
        <taxon>Allokutzneria</taxon>
    </lineage>
</organism>
<dbReference type="PRINTS" id="PR00420">
    <property type="entry name" value="RNGMNOXGNASE"/>
</dbReference>
<dbReference type="RefSeq" id="WP_377860289.1">
    <property type="nucleotide sequence ID" value="NZ_JBHLZU010000027.1"/>
</dbReference>
<comment type="caution">
    <text evidence="7">The sequence shown here is derived from an EMBL/GenBank/DDBJ whole genome shotgun (WGS) entry which is preliminary data.</text>
</comment>
<reference evidence="7 8" key="1">
    <citation type="submission" date="2024-09" db="EMBL/GenBank/DDBJ databases">
        <authorList>
            <person name="Sun Q."/>
            <person name="Mori K."/>
        </authorList>
    </citation>
    <scope>NUCLEOTIDE SEQUENCE [LARGE SCALE GENOMIC DNA]</scope>
    <source>
        <strain evidence="7 8">TBRC 7907</strain>
    </source>
</reference>
<comment type="subunit">
    <text evidence="5">Monomer.</text>
</comment>
<keyword evidence="5" id="KW-0963">Cytoplasm</keyword>
<feature type="binding site" evidence="5">
    <location>
        <position position="40"/>
    </location>
    <ligand>
        <name>NADPH</name>
        <dbReference type="ChEBI" id="CHEBI:57783"/>
    </ligand>
</feature>
<sequence length="366" mass="39235">MTPRTAIVGAGPGGLTCARILQRQGFPVTVLDRDPAPDARPQGGTLDMHADSGQLALQAAGLLEAFLDLSRPEGQEMRLYDHTGGLLHQHAPPPGESFNPEIDRGQLRALLLDSLTPGTVQWGRNLTTLTPLGDGVHRAHFEDGSTADYDLVIGADGAWSRVRRLLSDAVPVYTGVTFVEISLNNPGTEISELVGEGTMMAPYDNKALIAQRNSGNRVLVYAALRVPQDWNRGPVSMRDELLERFADWSPRLLSLIAKHDGDFVNRPLFALPVPHKWDHTPGVTLLGDAAHLMSPFSGMGANLAMLDAADLANSIITEPTIDAAVQAYETVMIPRGAEAAHGADEGLNTAISPSTDQALAHLTKHL</sequence>
<dbReference type="Pfam" id="PF01494">
    <property type="entry name" value="FAD_binding_3"/>
    <property type="match status" value="1"/>
</dbReference>
<dbReference type="Proteomes" id="UP001589693">
    <property type="component" value="Unassembled WGS sequence"/>
</dbReference>
<evidence type="ECO:0000256" key="3">
    <source>
        <dbReference type="ARBA" id="ARBA00023002"/>
    </source>
</evidence>
<feature type="binding site" evidence="5">
    <location>
        <position position="288"/>
    </location>
    <ligand>
        <name>FAD</name>
        <dbReference type="ChEBI" id="CHEBI:57692"/>
    </ligand>
</feature>
<comment type="function">
    <text evidence="5">An FAD-requiring monooxygenase active on some tetracycline antibiotic derivatives, which leads to their inactivation. Hydroxylates carbon 11a of tetracycline and some analogs.</text>
</comment>
<keyword evidence="1 5" id="KW-0285">Flavoprotein</keyword>
<comment type="catalytic activity">
    <reaction evidence="5">
        <text>a tetracycline + NADPH + O2 + H(+) = an 11a-hydroxytetracycline + NADP(+) + H2O</text>
        <dbReference type="Rhea" id="RHEA:61444"/>
        <dbReference type="ChEBI" id="CHEBI:15377"/>
        <dbReference type="ChEBI" id="CHEBI:15378"/>
        <dbReference type="ChEBI" id="CHEBI:15379"/>
        <dbReference type="ChEBI" id="CHEBI:57783"/>
        <dbReference type="ChEBI" id="CHEBI:58349"/>
        <dbReference type="ChEBI" id="CHEBI:144644"/>
        <dbReference type="ChEBI" id="CHEBI:144645"/>
    </reaction>
</comment>
<protein>
    <recommendedName>
        <fullName evidence="5">Flavin-dependent monooxygenase</fullName>
    </recommendedName>
    <alternativeName>
        <fullName evidence="5">TetX monooxygenase</fullName>
        <shortName evidence="5">TetX</shortName>
        <ecNumber evidence="5">1.14.13.-</ecNumber>
    </alternativeName>
</protein>
<dbReference type="SUPFAM" id="SSF51905">
    <property type="entry name" value="FAD/NAD(P)-binding domain"/>
    <property type="match status" value="1"/>
</dbReference>
<dbReference type="EMBL" id="JBHLZU010000027">
    <property type="protein sequence ID" value="MFB9908513.1"/>
    <property type="molecule type" value="Genomic_DNA"/>
</dbReference>
<name>A0ABV6A5R5_9PSEU</name>
<evidence type="ECO:0000256" key="4">
    <source>
        <dbReference type="ARBA" id="ARBA00023033"/>
    </source>
</evidence>
<dbReference type="InterPro" id="IPR002938">
    <property type="entry name" value="FAD-bd"/>
</dbReference>
<evidence type="ECO:0000259" key="6">
    <source>
        <dbReference type="Pfam" id="PF01494"/>
    </source>
</evidence>
<evidence type="ECO:0000313" key="8">
    <source>
        <dbReference type="Proteomes" id="UP001589693"/>
    </source>
</evidence>
<keyword evidence="5" id="KW-0521">NADP</keyword>
<feature type="binding site" evidence="5">
    <location>
        <position position="47"/>
    </location>
    <ligand>
        <name>FAD</name>
        <dbReference type="ChEBI" id="CHEBI:57692"/>
    </ligand>
</feature>
<dbReference type="PANTHER" id="PTHR46972">
    <property type="entry name" value="MONOOXYGENASE ASQM-RELATED"/>
    <property type="match status" value="1"/>
</dbReference>
<keyword evidence="4 5" id="KW-0503">Monooxygenase</keyword>
<comment type="domain">
    <text evidence="5">Consists of an N-terminal FAD-binding domain with a Rossman fold and a C-terminal substrate-binding domain.</text>
</comment>
<dbReference type="HAMAP" id="MF_00845">
    <property type="entry name" value="TetX_monooxygenase"/>
    <property type="match status" value="1"/>
</dbReference>
<comment type="subcellular location">
    <subcellularLocation>
        <location evidence="5">Cytoplasm</location>
    </subcellularLocation>
</comment>
<keyword evidence="8" id="KW-1185">Reference proteome</keyword>
<keyword evidence="2 5" id="KW-0274">FAD</keyword>
<proteinExistence type="inferred from homology"/>
<evidence type="ECO:0000256" key="5">
    <source>
        <dbReference type="HAMAP-Rule" id="MF_00845"/>
    </source>
</evidence>